<dbReference type="OrthoDB" id="2463977at2"/>
<proteinExistence type="predicted"/>
<dbReference type="CDD" id="cd04301">
    <property type="entry name" value="NAT_SF"/>
    <property type="match status" value="1"/>
</dbReference>
<evidence type="ECO:0000259" key="3">
    <source>
        <dbReference type="PROSITE" id="PS51186"/>
    </source>
</evidence>
<name>A0A0C1R3H9_9CLOT</name>
<dbReference type="SUPFAM" id="SSF55729">
    <property type="entry name" value="Acyl-CoA N-acyltransferases (Nat)"/>
    <property type="match status" value="1"/>
</dbReference>
<keyword evidence="1 4" id="KW-0808">Transferase</keyword>
<comment type="caution">
    <text evidence="4">The sequence shown here is derived from an EMBL/GenBank/DDBJ whole genome shotgun (WGS) entry which is preliminary data.</text>
</comment>
<protein>
    <submittedName>
        <fullName evidence="4">Acetyltransferase domain protein</fullName>
    </submittedName>
</protein>
<evidence type="ECO:0000256" key="2">
    <source>
        <dbReference type="ARBA" id="ARBA00023315"/>
    </source>
</evidence>
<dbReference type="Proteomes" id="UP000031366">
    <property type="component" value="Unassembled WGS sequence"/>
</dbReference>
<feature type="domain" description="N-acetyltransferase" evidence="3">
    <location>
        <begin position="118"/>
        <end position="258"/>
    </location>
</feature>
<accession>A0A0C1R3H9</accession>
<keyword evidence="2" id="KW-0012">Acyltransferase</keyword>
<dbReference type="PANTHER" id="PTHR43420">
    <property type="entry name" value="ACETYLTRANSFERASE"/>
    <property type="match status" value="1"/>
</dbReference>
<dbReference type="RefSeq" id="WP_039636868.1">
    <property type="nucleotide sequence ID" value="NZ_AYSO01000020.1"/>
</dbReference>
<organism evidence="4 5">
    <name type="scientific">Clostridium argentinense CDC 2741</name>
    <dbReference type="NCBI Taxonomy" id="1418104"/>
    <lineage>
        <taxon>Bacteria</taxon>
        <taxon>Bacillati</taxon>
        <taxon>Bacillota</taxon>
        <taxon>Clostridia</taxon>
        <taxon>Eubacteriales</taxon>
        <taxon>Clostridiaceae</taxon>
        <taxon>Clostridium</taxon>
    </lineage>
</organism>
<dbReference type="AlphaFoldDB" id="A0A0C1R3H9"/>
<dbReference type="Gene3D" id="3.40.630.30">
    <property type="match status" value="1"/>
</dbReference>
<dbReference type="GO" id="GO:0016747">
    <property type="term" value="F:acyltransferase activity, transferring groups other than amino-acyl groups"/>
    <property type="evidence" value="ECO:0007669"/>
    <property type="project" value="InterPro"/>
</dbReference>
<dbReference type="InterPro" id="IPR016181">
    <property type="entry name" value="Acyl_CoA_acyltransferase"/>
</dbReference>
<dbReference type="PROSITE" id="PS51186">
    <property type="entry name" value="GNAT"/>
    <property type="match status" value="1"/>
</dbReference>
<dbReference type="InterPro" id="IPR000182">
    <property type="entry name" value="GNAT_dom"/>
</dbReference>
<evidence type="ECO:0000313" key="5">
    <source>
        <dbReference type="Proteomes" id="UP000031366"/>
    </source>
</evidence>
<evidence type="ECO:0000256" key="1">
    <source>
        <dbReference type="ARBA" id="ARBA00022679"/>
    </source>
</evidence>
<keyword evidence="5" id="KW-1185">Reference proteome</keyword>
<dbReference type="EMBL" id="AYSO01000020">
    <property type="protein sequence ID" value="KIE45011.1"/>
    <property type="molecule type" value="Genomic_DNA"/>
</dbReference>
<reference evidence="4 5" key="1">
    <citation type="journal article" date="2015" name="Infect. Genet. Evol.">
        <title>Genomic sequences of six botulinum neurotoxin-producing strains representing three clostridial species illustrate the mobility and diversity of botulinum neurotoxin genes.</title>
        <authorList>
            <person name="Smith T.J."/>
            <person name="Hill K.K."/>
            <person name="Xie G."/>
            <person name="Foley B.T."/>
            <person name="Williamson C.H."/>
            <person name="Foster J.T."/>
            <person name="Johnson S.L."/>
            <person name="Chertkov O."/>
            <person name="Teshima H."/>
            <person name="Gibbons H.S."/>
            <person name="Johnsky L.A."/>
            <person name="Karavis M.A."/>
            <person name="Smith L.A."/>
        </authorList>
    </citation>
    <scope>NUCLEOTIDE SEQUENCE [LARGE SCALE GENOMIC DNA]</scope>
    <source>
        <strain evidence="4 5">CDC 2741</strain>
    </source>
</reference>
<gene>
    <name evidence="4" type="ORF">U732_788</name>
</gene>
<dbReference type="Pfam" id="PF00583">
    <property type="entry name" value="Acetyltransf_1"/>
    <property type="match status" value="1"/>
</dbReference>
<sequence>MLIDGKIVECEFEYTKNLSEFYENEDIIRFRDNQLSDMYYHNYTYIKKAMNEVELKSIIQDEISLRLSEKGKFCNILLSSDVNSSLMSTIKYNAKISTNGYYSFDISYFSKLNALSGCTIKKVTNQEMVDDVLVCDLQQDEKDLGRNFCTRRCYRRGKVYVSNKGVNSYLCYHNGDIIGNCDLFIYKEIAKIEDFAVNPIYQHKGYGTTILKSLIDIAIKENCHTIYLVTDEDDTAKEMYQKIGFNKIGERTDLFFQL</sequence>
<dbReference type="InterPro" id="IPR050680">
    <property type="entry name" value="YpeA/RimI_acetyltransf"/>
</dbReference>
<evidence type="ECO:0000313" key="4">
    <source>
        <dbReference type="EMBL" id="KIE45011.1"/>
    </source>
</evidence>